<gene>
    <name evidence="2" type="ORF">HQ605_16905</name>
</gene>
<keyword evidence="2" id="KW-0966">Cell projection</keyword>
<keyword evidence="2" id="KW-0282">Flagellum</keyword>
<dbReference type="RefSeq" id="WP_068102681.1">
    <property type="nucleotide sequence ID" value="NZ_JABUKE010000021.1"/>
</dbReference>
<name>A0ABS7NX25_9NOCA</name>
<reference evidence="2 3" key="1">
    <citation type="submission" date="2020-06" db="EMBL/GenBank/DDBJ databases">
        <title>Taxonomy, biology and ecology of Rhodococcus bacteria occurring in California pistachio and other woody hosts as revealed by genome sequence analyses.</title>
        <authorList>
            <person name="Gai Y."/>
            <person name="Riely B."/>
        </authorList>
    </citation>
    <scope>NUCLEOTIDE SEQUENCE [LARGE SCALE GENOMIC DNA]</scope>
    <source>
        <strain evidence="2 3">BP-284</strain>
    </source>
</reference>
<dbReference type="Proteomes" id="UP001520140">
    <property type="component" value="Unassembled WGS sequence"/>
</dbReference>
<dbReference type="Pfam" id="PF08666">
    <property type="entry name" value="SAF"/>
    <property type="match status" value="1"/>
</dbReference>
<sequence length="221" mass="22668">MTPRSPLSPRLLDRLPALSPRLTSPASRRVIAGLLVVLALVAAVRPDPDRRTITVVTATDDLTPGVVVTADQVQMTAVEDDTAPTAPLTALADAVDRTVAGPVRAGEILTDVRLLGPELAAAGTTDDDARIVPVRLADPSVADVLRIGDVVDVVRGAGDVSSGELPSTPDVLADHALVVLVSEAGTATSRRERVVLIALPAAAATRVAAASLTDALTVVVR</sequence>
<keyword evidence="3" id="KW-1185">Reference proteome</keyword>
<comment type="caution">
    <text evidence="2">The sequence shown here is derived from an EMBL/GenBank/DDBJ whole genome shotgun (WGS) entry which is preliminary data.</text>
</comment>
<evidence type="ECO:0000313" key="3">
    <source>
        <dbReference type="Proteomes" id="UP001520140"/>
    </source>
</evidence>
<dbReference type="CDD" id="cd11614">
    <property type="entry name" value="SAF_CpaB_FlgA_like"/>
    <property type="match status" value="1"/>
</dbReference>
<evidence type="ECO:0000313" key="2">
    <source>
        <dbReference type="EMBL" id="MBY6322506.1"/>
    </source>
</evidence>
<feature type="domain" description="SAF" evidence="1">
    <location>
        <begin position="53"/>
        <end position="115"/>
    </location>
</feature>
<evidence type="ECO:0000259" key="1">
    <source>
        <dbReference type="SMART" id="SM00858"/>
    </source>
</evidence>
<dbReference type="EMBL" id="JABUKG010000021">
    <property type="protein sequence ID" value="MBY6322506.1"/>
    <property type="molecule type" value="Genomic_DNA"/>
</dbReference>
<accession>A0ABS7NX25</accession>
<dbReference type="InterPro" id="IPR013974">
    <property type="entry name" value="SAF"/>
</dbReference>
<keyword evidence="2" id="KW-0969">Cilium</keyword>
<dbReference type="SMART" id="SM00858">
    <property type="entry name" value="SAF"/>
    <property type="match status" value="1"/>
</dbReference>
<organism evidence="2 3">
    <name type="scientific">Rhodococcoides kroppenstedtii</name>
    <dbReference type="NCBI Taxonomy" id="293050"/>
    <lineage>
        <taxon>Bacteria</taxon>
        <taxon>Bacillati</taxon>
        <taxon>Actinomycetota</taxon>
        <taxon>Actinomycetes</taxon>
        <taxon>Mycobacteriales</taxon>
        <taxon>Nocardiaceae</taxon>
        <taxon>Rhodococcoides</taxon>
    </lineage>
</organism>
<proteinExistence type="predicted"/>
<protein>
    <submittedName>
        <fullName evidence="2">Flagellar biosynthesis protein FlgA</fullName>
    </submittedName>
</protein>